<sequence>MKKHIGLAGIAALVAASLLAPAAQAEDVITLGASVQLTGTNANTGRYYKDAYQLAIDKINAAGGVKVGDKNYQLKLDVLDNQSDVNLSVRQYVQLISADKVNFLLGPFASNFALSDSSVAEKYQIPMVQGGGAATQIYTRGYKYVFGTLPPADDYYASTIEMMGKMNPAPKSVALVAADDSFDVSVAKGTRKHLADAGMKLAVDETFREGSADFSTILTQVKAANVDAILWTGHETEALNFIRQMKGLNVNPNGLYAFTVGVPTADFRKALGPDANYAYGMTSWLPNPSLKDKWFGDAAQFAAEYKAKFNYSPDYHAASGAADVETFAMALEKAGSLDPKKVRDAIAGISFDSLYANIKYGADGQIVLPQVVVQIQDDKLVPIYTTDFINKAQYPTPAWDKR</sequence>
<dbReference type="Gene3D" id="3.40.50.2300">
    <property type="match status" value="2"/>
</dbReference>
<accession>A0A1J5PXC7</accession>
<dbReference type="InterPro" id="IPR028082">
    <property type="entry name" value="Peripla_BP_I"/>
</dbReference>
<organism evidence="3">
    <name type="scientific">mine drainage metagenome</name>
    <dbReference type="NCBI Taxonomy" id="410659"/>
    <lineage>
        <taxon>unclassified sequences</taxon>
        <taxon>metagenomes</taxon>
        <taxon>ecological metagenomes</taxon>
    </lineage>
</organism>
<dbReference type="PANTHER" id="PTHR30483:SF37">
    <property type="entry name" value="ABC TRANSPORTER SUBSTRATE-BINDING PROTEIN"/>
    <property type="match status" value="1"/>
</dbReference>
<dbReference type="AlphaFoldDB" id="A0A1J5PXC7"/>
<dbReference type="CDD" id="cd06338">
    <property type="entry name" value="PBP1_ABC_ligand_binding-like"/>
    <property type="match status" value="1"/>
</dbReference>
<dbReference type="InterPro" id="IPR051010">
    <property type="entry name" value="BCAA_transport"/>
</dbReference>
<keyword evidence="1" id="KW-0732">Signal</keyword>
<dbReference type="InterPro" id="IPR028081">
    <property type="entry name" value="Leu-bd"/>
</dbReference>
<evidence type="ECO:0000313" key="3">
    <source>
        <dbReference type="EMBL" id="OIQ72471.1"/>
    </source>
</evidence>
<name>A0A1J5PXC7_9ZZZZ</name>
<feature type="domain" description="Leucine-binding protein" evidence="2">
    <location>
        <begin position="29"/>
        <end position="378"/>
    </location>
</feature>
<evidence type="ECO:0000256" key="1">
    <source>
        <dbReference type="ARBA" id="ARBA00022729"/>
    </source>
</evidence>
<protein>
    <submittedName>
        <fullName evidence="3">Leucine-, isoleucine-, valine-, threonine-, and alanine-binding protein</fullName>
    </submittedName>
</protein>
<dbReference type="SUPFAM" id="SSF53822">
    <property type="entry name" value="Periplasmic binding protein-like I"/>
    <property type="match status" value="1"/>
</dbReference>
<dbReference type="Pfam" id="PF13458">
    <property type="entry name" value="Peripla_BP_6"/>
    <property type="match status" value="1"/>
</dbReference>
<gene>
    <name evidence="3" type="primary">braC_21</name>
    <name evidence="3" type="ORF">GALL_459020</name>
</gene>
<dbReference type="PANTHER" id="PTHR30483">
    <property type="entry name" value="LEUCINE-SPECIFIC-BINDING PROTEIN"/>
    <property type="match status" value="1"/>
</dbReference>
<evidence type="ECO:0000259" key="2">
    <source>
        <dbReference type="Pfam" id="PF13458"/>
    </source>
</evidence>
<proteinExistence type="predicted"/>
<comment type="caution">
    <text evidence="3">The sequence shown here is derived from an EMBL/GenBank/DDBJ whole genome shotgun (WGS) entry which is preliminary data.</text>
</comment>
<dbReference type="EMBL" id="MLJW01003258">
    <property type="protein sequence ID" value="OIQ72471.1"/>
    <property type="molecule type" value="Genomic_DNA"/>
</dbReference>
<reference evidence="3" key="1">
    <citation type="submission" date="2016-10" db="EMBL/GenBank/DDBJ databases">
        <title>Sequence of Gallionella enrichment culture.</title>
        <authorList>
            <person name="Poehlein A."/>
            <person name="Muehling M."/>
            <person name="Daniel R."/>
        </authorList>
    </citation>
    <scope>NUCLEOTIDE SEQUENCE</scope>
</reference>